<keyword evidence="3" id="KW-1185">Reference proteome</keyword>
<evidence type="ECO:0000256" key="1">
    <source>
        <dbReference type="SAM" id="MobiDB-lite"/>
    </source>
</evidence>
<name>A0A8T0RU13_PANVG</name>
<feature type="region of interest" description="Disordered" evidence="1">
    <location>
        <begin position="88"/>
        <end position="131"/>
    </location>
</feature>
<accession>A0A8T0RU13</accession>
<comment type="caution">
    <text evidence="2">The sequence shown here is derived from an EMBL/GenBank/DDBJ whole genome shotgun (WGS) entry which is preliminary data.</text>
</comment>
<evidence type="ECO:0000313" key="2">
    <source>
        <dbReference type="EMBL" id="KAG2588900.1"/>
    </source>
</evidence>
<dbReference type="EMBL" id="CM029046">
    <property type="protein sequence ID" value="KAG2588900.1"/>
    <property type="molecule type" value="Genomic_DNA"/>
</dbReference>
<proteinExistence type="predicted"/>
<dbReference type="Proteomes" id="UP000823388">
    <property type="component" value="Chromosome 5N"/>
</dbReference>
<reference evidence="2" key="1">
    <citation type="submission" date="2020-05" db="EMBL/GenBank/DDBJ databases">
        <title>WGS assembly of Panicum virgatum.</title>
        <authorList>
            <person name="Lovell J.T."/>
            <person name="Jenkins J."/>
            <person name="Shu S."/>
            <person name="Juenger T.E."/>
            <person name="Schmutz J."/>
        </authorList>
    </citation>
    <scope>NUCLEOTIDE SEQUENCE</scope>
    <source>
        <strain evidence="2">AP13</strain>
    </source>
</reference>
<dbReference type="AlphaFoldDB" id="A0A8T0RU13"/>
<protein>
    <submittedName>
        <fullName evidence="2">Uncharacterized protein</fullName>
    </submittedName>
</protein>
<evidence type="ECO:0000313" key="3">
    <source>
        <dbReference type="Proteomes" id="UP000823388"/>
    </source>
</evidence>
<gene>
    <name evidence="2" type="ORF">PVAP13_5NG389981</name>
</gene>
<sequence length="131" mass="13866">MGTTIRVQRYVHPLGPSPLTPLSPVADHLLVVAASLAAGVCRHPILPSRRLHADEPPSHDDIAPPQIEQQATTISLLLLRLSNTAGPACHPLRPQMPAAAEQSGLTADPWSSPHQPHHPPGRDLSVVPCAA</sequence>
<organism evidence="2 3">
    <name type="scientific">Panicum virgatum</name>
    <name type="common">Blackwell switchgrass</name>
    <dbReference type="NCBI Taxonomy" id="38727"/>
    <lineage>
        <taxon>Eukaryota</taxon>
        <taxon>Viridiplantae</taxon>
        <taxon>Streptophyta</taxon>
        <taxon>Embryophyta</taxon>
        <taxon>Tracheophyta</taxon>
        <taxon>Spermatophyta</taxon>
        <taxon>Magnoliopsida</taxon>
        <taxon>Liliopsida</taxon>
        <taxon>Poales</taxon>
        <taxon>Poaceae</taxon>
        <taxon>PACMAD clade</taxon>
        <taxon>Panicoideae</taxon>
        <taxon>Panicodae</taxon>
        <taxon>Paniceae</taxon>
        <taxon>Panicinae</taxon>
        <taxon>Panicum</taxon>
        <taxon>Panicum sect. Hiantes</taxon>
    </lineage>
</organism>